<dbReference type="InterPro" id="IPR057495">
    <property type="entry name" value="AAA_lid_BCS1"/>
</dbReference>
<evidence type="ECO:0000313" key="17">
    <source>
        <dbReference type="Proteomes" id="UP000249829"/>
    </source>
</evidence>
<keyword evidence="9" id="KW-0496">Mitochondrion</keyword>
<dbReference type="GO" id="GO:0005743">
    <property type="term" value="C:mitochondrial inner membrane"/>
    <property type="evidence" value="ECO:0007669"/>
    <property type="project" value="UniProtKB-SubCell"/>
</dbReference>
<dbReference type="PROSITE" id="PS00674">
    <property type="entry name" value="AAA"/>
    <property type="match status" value="1"/>
</dbReference>
<dbReference type="GO" id="GO:0005524">
    <property type="term" value="F:ATP binding"/>
    <property type="evidence" value="ECO:0007669"/>
    <property type="project" value="UniProtKB-KW"/>
</dbReference>
<feature type="region of interest" description="Disordered" evidence="13">
    <location>
        <begin position="530"/>
        <end position="562"/>
    </location>
</feature>
<proteinExistence type="inferred from homology"/>
<evidence type="ECO:0000256" key="9">
    <source>
        <dbReference type="ARBA" id="ARBA00023128"/>
    </source>
</evidence>
<dbReference type="InterPro" id="IPR014851">
    <property type="entry name" value="BCS1_N"/>
</dbReference>
<evidence type="ECO:0000256" key="12">
    <source>
        <dbReference type="RuleBase" id="RU003651"/>
    </source>
</evidence>
<evidence type="ECO:0000256" key="1">
    <source>
        <dbReference type="ARBA" id="ARBA00004434"/>
    </source>
</evidence>
<feature type="region of interest" description="Disordered" evidence="13">
    <location>
        <begin position="372"/>
        <end position="402"/>
    </location>
</feature>
<evidence type="ECO:0000256" key="8">
    <source>
        <dbReference type="ARBA" id="ARBA00022989"/>
    </source>
</evidence>
<comment type="subcellular location">
    <subcellularLocation>
        <location evidence="1">Mitochondrion inner membrane</location>
        <topology evidence="1">Single-pass membrane protein</topology>
    </subcellularLocation>
</comment>
<dbReference type="SMART" id="SM01024">
    <property type="entry name" value="BCS1_N"/>
    <property type="match status" value="1"/>
</dbReference>
<keyword evidence="8" id="KW-1133">Transmembrane helix</keyword>
<dbReference type="Pfam" id="PF00004">
    <property type="entry name" value="AAA"/>
    <property type="match status" value="2"/>
</dbReference>
<evidence type="ECO:0000256" key="6">
    <source>
        <dbReference type="ARBA" id="ARBA00022801"/>
    </source>
</evidence>
<evidence type="ECO:0000256" key="4">
    <source>
        <dbReference type="ARBA" id="ARBA00022741"/>
    </source>
</evidence>
<evidence type="ECO:0000256" key="2">
    <source>
        <dbReference type="ARBA" id="ARBA00007448"/>
    </source>
</evidence>
<evidence type="ECO:0000313" key="16">
    <source>
        <dbReference type="EMBL" id="PYI21835.1"/>
    </source>
</evidence>
<keyword evidence="3" id="KW-0812">Transmembrane</keyword>
<feature type="domain" description="AAA+ ATPase" evidence="14">
    <location>
        <begin position="299"/>
        <end position="455"/>
    </location>
</feature>
<keyword evidence="17" id="KW-1185">Reference proteome</keyword>
<comment type="similarity">
    <text evidence="2">Belongs to the AAA ATPase family. BCS1 subfamily.</text>
</comment>
<keyword evidence="7 12" id="KW-0067">ATP-binding</keyword>
<dbReference type="EMBL" id="KZ825114">
    <property type="protein sequence ID" value="PYI21835.1"/>
    <property type="molecule type" value="Genomic_DNA"/>
</dbReference>
<dbReference type="Gene3D" id="3.40.50.300">
    <property type="entry name" value="P-loop containing nucleotide triphosphate hydrolases"/>
    <property type="match status" value="1"/>
</dbReference>
<keyword evidence="4 12" id="KW-0547">Nucleotide-binding</keyword>
<dbReference type="Pfam" id="PF08740">
    <property type="entry name" value="BCS1_N"/>
    <property type="match status" value="1"/>
</dbReference>
<evidence type="ECO:0000259" key="15">
    <source>
        <dbReference type="SMART" id="SM01024"/>
    </source>
</evidence>
<comment type="catalytic activity">
    <reaction evidence="11">
        <text>ATP + H2O = ADP + phosphate + H(+)</text>
        <dbReference type="Rhea" id="RHEA:13065"/>
        <dbReference type="ChEBI" id="CHEBI:15377"/>
        <dbReference type="ChEBI" id="CHEBI:15378"/>
        <dbReference type="ChEBI" id="CHEBI:30616"/>
        <dbReference type="ChEBI" id="CHEBI:43474"/>
        <dbReference type="ChEBI" id="CHEBI:456216"/>
    </reaction>
    <physiologicalReaction direction="left-to-right" evidence="11">
        <dbReference type="Rhea" id="RHEA:13066"/>
    </physiologicalReaction>
</comment>
<evidence type="ECO:0000256" key="10">
    <source>
        <dbReference type="ARBA" id="ARBA00023136"/>
    </source>
</evidence>
<keyword evidence="5" id="KW-0999">Mitochondrion inner membrane</keyword>
<protein>
    <submittedName>
        <fullName evidence="16">P-loop containing nucleoside triphosphate hydrolase protein</fullName>
    </submittedName>
</protein>
<evidence type="ECO:0000259" key="14">
    <source>
        <dbReference type="SMART" id="SM00382"/>
    </source>
</evidence>
<dbReference type="InterPro" id="IPR003959">
    <property type="entry name" value="ATPase_AAA_core"/>
</dbReference>
<dbReference type="PANTHER" id="PTHR23070">
    <property type="entry name" value="BCS1 AAA-TYPE ATPASE"/>
    <property type="match status" value="1"/>
</dbReference>
<keyword evidence="6 16" id="KW-0378">Hydrolase</keyword>
<dbReference type="Pfam" id="PF25426">
    <property type="entry name" value="AAA_lid_BCS1"/>
    <property type="match status" value="1"/>
</dbReference>
<dbReference type="OMA" id="HCIVLME"/>
<reference evidence="16 17" key="1">
    <citation type="submission" date="2018-02" db="EMBL/GenBank/DDBJ databases">
        <title>The genomes of Aspergillus section Nigri reveals drivers in fungal speciation.</title>
        <authorList>
            <consortium name="DOE Joint Genome Institute"/>
            <person name="Vesth T.C."/>
            <person name="Nybo J."/>
            <person name="Theobald S."/>
            <person name="Brandl J."/>
            <person name="Frisvad J.C."/>
            <person name="Nielsen K.F."/>
            <person name="Lyhne E.K."/>
            <person name="Kogle M.E."/>
            <person name="Kuo A."/>
            <person name="Riley R."/>
            <person name="Clum A."/>
            <person name="Nolan M."/>
            <person name="Lipzen A."/>
            <person name="Salamov A."/>
            <person name="Henrissat B."/>
            <person name="Wiebenga A."/>
            <person name="De vries R.P."/>
            <person name="Grigoriev I.V."/>
            <person name="Mortensen U.H."/>
            <person name="Andersen M.R."/>
            <person name="Baker S.E."/>
        </authorList>
    </citation>
    <scope>NUCLEOTIDE SEQUENCE [LARGE SCALE GENOMIC DNA]</scope>
    <source>
        <strain evidence="16 17">CBS 115571</strain>
    </source>
</reference>
<dbReference type="SUPFAM" id="SSF52540">
    <property type="entry name" value="P-loop containing nucleoside triphosphate hydrolases"/>
    <property type="match status" value="1"/>
</dbReference>
<feature type="domain" description="BCS1 N-terminal" evidence="15">
    <location>
        <begin position="52"/>
        <end position="266"/>
    </location>
</feature>
<dbReference type="STRING" id="1450538.A0A2V5HBT3"/>
<dbReference type="AlphaFoldDB" id="A0A2V5HBT3"/>
<evidence type="ECO:0000256" key="3">
    <source>
        <dbReference type="ARBA" id="ARBA00022692"/>
    </source>
</evidence>
<dbReference type="InterPro" id="IPR050747">
    <property type="entry name" value="Mitochondrial_chaperone_BCS1"/>
</dbReference>
<accession>A0A2V5HBT3</accession>
<feature type="compositionally biased region" description="Polar residues" evidence="13">
    <location>
        <begin position="541"/>
        <end position="552"/>
    </location>
</feature>
<evidence type="ECO:0000256" key="11">
    <source>
        <dbReference type="ARBA" id="ARBA00048778"/>
    </source>
</evidence>
<dbReference type="SMART" id="SM00382">
    <property type="entry name" value="AAA"/>
    <property type="match status" value="1"/>
</dbReference>
<dbReference type="InterPro" id="IPR027417">
    <property type="entry name" value="P-loop_NTPase"/>
</dbReference>
<sequence length="562" mass="63386">MPSFLPTSQALLPQSKKLHEAILSRYIPGYTLMSHFATHHLRLDLTKYFSHLTLAVFVYYFTKHLAAILRRIFSFLCTTTVEITPDDEGYKFYLFWMAHHKPLNKVAGYVVTTDFEDDEDGDVGVSESPADADTYDDEISDFDDWRKTIALIRTQRISFTPHPGTYLYWYKGRPVKIQRIRQKVEKVEKHHGKGATSTTTTSDTLRITTFGGGLSFHKKMSYEAQMAYRNHVSKYTVIYENVVNRNGTAGYWVPCMRRTPRAMSTVVLDEDLKSTFLEDIKEYLHPKTQQWYNSRGIPYRRGYLLHGPPGTGKTSLCFAAAGYFSLPLYQLNLTMKEMTDSSLAFIFRSLPSHCIVLMEDVDCVGVAQERAKTPRSRRVPQHQDGVPMPRHHGDSSSSREPANHVTLSGLLNAIDGVAAGEGRILIMTTNHPKKLDEALTRNGRVDLTIAYTYTKTPEIINLFKSIYSEADGGRDAAGDSAVDVYARQFADLVPSEEFSGAEIQGYLLRHKKCPQSAIRGVGKWLEETEAMRGGRRKIPTDSPTQPSASTDVRSAADAEEFS</sequence>
<evidence type="ECO:0000256" key="7">
    <source>
        <dbReference type="ARBA" id="ARBA00022840"/>
    </source>
</evidence>
<dbReference type="InterPro" id="IPR003593">
    <property type="entry name" value="AAA+_ATPase"/>
</dbReference>
<organism evidence="16 17">
    <name type="scientific">Aspergillus violaceofuscus (strain CBS 115571)</name>
    <dbReference type="NCBI Taxonomy" id="1450538"/>
    <lineage>
        <taxon>Eukaryota</taxon>
        <taxon>Fungi</taxon>
        <taxon>Dikarya</taxon>
        <taxon>Ascomycota</taxon>
        <taxon>Pezizomycotina</taxon>
        <taxon>Eurotiomycetes</taxon>
        <taxon>Eurotiomycetidae</taxon>
        <taxon>Eurotiales</taxon>
        <taxon>Aspergillaceae</taxon>
        <taxon>Aspergillus</taxon>
    </lineage>
</organism>
<name>A0A2V5HBT3_ASPV1</name>
<dbReference type="InterPro" id="IPR003960">
    <property type="entry name" value="ATPase_AAA_CS"/>
</dbReference>
<dbReference type="Proteomes" id="UP000249829">
    <property type="component" value="Unassembled WGS sequence"/>
</dbReference>
<evidence type="ECO:0000256" key="5">
    <source>
        <dbReference type="ARBA" id="ARBA00022792"/>
    </source>
</evidence>
<keyword evidence="10" id="KW-0472">Membrane</keyword>
<gene>
    <name evidence="16" type="ORF">BO99DRAFT_327308</name>
</gene>
<dbReference type="GO" id="GO:0016887">
    <property type="term" value="F:ATP hydrolysis activity"/>
    <property type="evidence" value="ECO:0007669"/>
    <property type="project" value="InterPro"/>
</dbReference>
<evidence type="ECO:0000256" key="13">
    <source>
        <dbReference type="SAM" id="MobiDB-lite"/>
    </source>
</evidence>